<evidence type="ECO:0000259" key="22">
    <source>
        <dbReference type="Pfam" id="PF21047"/>
    </source>
</evidence>
<evidence type="ECO:0000256" key="10">
    <source>
        <dbReference type="ARBA" id="ARBA00022553"/>
    </source>
</evidence>
<evidence type="ECO:0000256" key="13">
    <source>
        <dbReference type="ARBA" id="ARBA00022679"/>
    </source>
</evidence>
<dbReference type="FunFam" id="3.20.20.70:FF:000126">
    <property type="entry name" value="Nicotinate phosphoribosyltransferase"/>
    <property type="match status" value="1"/>
</dbReference>
<evidence type="ECO:0000256" key="5">
    <source>
        <dbReference type="ARBA" id="ARBA00010897"/>
    </source>
</evidence>
<dbReference type="GO" id="GO:0005829">
    <property type="term" value="C:cytosol"/>
    <property type="evidence" value="ECO:0007669"/>
    <property type="project" value="UniProtKB-SubCell"/>
</dbReference>
<dbReference type="GO" id="GO:0034355">
    <property type="term" value="P:NAD+ biosynthetic process via the salvage pathway"/>
    <property type="evidence" value="ECO:0007669"/>
    <property type="project" value="TreeGrafter"/>
</dbReference>
<evidence type="ECO:0000256" key="6">
    <source>
        <dbReference type="ARBA" id="ARBA00011738"/>
    </source>
</evidence>
<feature type="domain" description="Maestro-like HEAT-repeats" evidence="22">
    <location>
        <begin position="527"/>
        <end position="638"/>
    </location>
</feature>
<evidence type="ECO:0000256" key="11">
    <source>
        <dbReference type="ARBA" id="ARBA00022598"/>
    </source>
</evidence>
<evidence type="ECO:0000256" key="19">
    <source>
        <dbReference type="ARBA" id="ARBA00048668"/>
    </source>
</evidence>
<dbReference type="EMBL" id="JAATJV010390151">
    <property type="protein sequence ID" value="MBZ3883869.1"/>
    <property type="molecule type" value="Genomic_DNA"/>
</dbReference>
<dbReference type="FunFam" id="3.20.20.70:FF:000155">
    <property type="entry name" value="Nicotinate phosphoribosyltransferase"/>
    <property type="match status" value="1"/>
</dbReference>
<evidence type="ECO:0000256" key="18">
    <source>
        <dbReference type="ARBA" id="ARBA00033279"/>
    </source>
</evidence>
<name>A0AA41N5P7_SCICA</name>
<dbReference type="InterPro" id="IPR040727">
    <property type="entry name" value="NAPRTase_N"/>
</dbReference>
<evidence type="ECO:0000259" key="21">
    <source>
        <dbReference type="Pfam" id="PF17956"/>
    </source>
</evidence>
<comment type="function">
    <text evidence="17">Catalyzes the first step in the biosynthesis of NAD from nicotinic acid, the ATP-dependent synthesis of beta-nicotinate D-ribonucleotide from nicotinate and 5-phospho-D-ribose 1-phosphate. Helps prevent cellular oxidative stress via its role in NAD biosynthesis.</text>
</comment>
<dbReference type="Pfam" id="PF23227">
    <property type="entry name" value="HEAT_MROH2B_C"/>
    <property type="match status" value="1"/>
</dbReference>
<dbReference type="Proteomes" id="UP001166674">
    <property type="component" value="Unassembled WGS sequence"/>
</dbReference>
<keyword evidence="12" id="KW-0662">Pyridine nucleotide biosynthesis</keyword>
<evidence type="ECO:0000256" key="8">
    <source>
        <dbReference type="ARBA" id="ARBA00021569"/>
    </source>
</evidence>
<dbReference type="SUPFAM" id="SSF51690">
    <property type="entry name" value="Nicotinate/Quinolinate PRTase C-terminal domain-like"/>
    <property type="match status" value="1"/>
</dbReference>
<evidence type="ECO:0000256" key="16">
    <source>
        <dbReference type="ARBA" id="ARBA00023211"/>
    </source>
</evidence>
<sequence>MAAERDAEGEAAARPLLTDFYQATMALGYWRAGRAQDPAEFELFFRRCPFGGAFALAAGLRDCLRFLRTFRLLDADVQFLASMLPPDTEPAFLAHLRALDCSAVTVRALPEGSLAFPGVPLLQVSGPLLLVQLLETPLLCLVSYASLVATNAARLRLIAGPNKRLLELGLRRAQGPDGGLTASTYCYLGGFDSSSNVLAGQLRGVPVAGTLAHSFITSFSGSEVPPDPMLAPASGKGPRVDLVASVKLWLERVCAHLGLGLQDPHRGEQAAFVAYALAFPRAFQGLLDTYSVWRSGLPNFLAVALALGEMGYRAVGVRLDSGDLLQQAQEIRRAFQTTAAQFQAPWLEAVPIAVSNNIDEEELARLAQEGSEVNIIGIGTSVVTCPQQPSLGCVYKLVSVGGQPRMKLTEDPEKQTLPGSKAAFRLLGSDGSPLLDLLQLAEEPPPRAGQELRVWPRGAQEPCTVRPAQVEPLLRLWLQQGKLCEPLPSLAESRAFAQQSLSRLSPAHRRLQSPAMYQSSWEEGALSDLALYTAACLEEAGFAGTQATAVTLSSALEAHGARLEDQVHTLVRGLLAQVPSLAEGRPRRAALRVLSALALEHAQDVVWALLPRSLPPDGAAAELWRSLSRNQRVNGQVLVQLLWALKGAAGTEAEALAATRALGEMLAVSGCVGATRGFYPHLLLALVTQLHELARGVHSPDSPKAWAPSHRGPPHSHASCTVEALKALLTGDGGRMVVTCMEQAGGWRRLVGAHTHLEGVLLLASAMVAHADHHLRGLFADLLPRLRSANTPQRLTAMAFFTGLLQSRPTAQLLREEVILERLRTWQGDSEPTVRWLGLLGLGHLALNQGKVRHVGTLLPALLGALGEGDARLVGAALGALRGLLLQRRAPVRLLSRELRPRLPPLLDDARDSVRASAVGLLGTLVRRGRSGLRVGLRGPLRKLILQSLVPLLLRLHDPSRDTAESSEWTLARCDQALRWGLLEEMVTVAHYDSPEALSRVCQRLDRPSSYNEPFCSQVQRYPNHMPRFLSQTQGYLRSPQDPLRWAATVLIGFLIYHVSPKGVNQELLESLFQDLGQLQSDPEPAVAAAAHVSAQQVALLTLAQGRRRGPRLLRLPRRPARSVRPAPLYTDSPFQRRSLAGRWGCSGTH</sequence>
<comment type="cofactor">
    <cofactor evidence="2">
        <name>Mg(2+)</name>
        <dbReference type="ChEBI" id="CHEBI:18420"/>
    </cofactor>
</comment>
<dbReference type="Gene3D" id="1.25.10.10">
    <property type="entry name" value="Leucine-rich Repeat Variant"/>
    <property type="match status" value="1"/>
</dbReference>
<comment type="pathway">
    <text evidence="4">Cofactor biosynthesis; NAD(+) biosynthesis; nicotinate D-ribonucleotide from nicotinate: step 1/1.</text>
</comment>
<evidence type="ECO:0000313" key="25">
    <source>
        <dbReference type="Proteomes" id="UP001166674"/>
    </source>
</evidence>
<evidence type="ECO:0000256" key="17">
    <source>
        <dbReference type="ARBA" id="ARBA00023426"/>
    </source>
</evidence>
<dbReference type="InterPro" id="IPR048465">
    <property type="entry name" value="Maestro-like_HEAT"/>
</dbReference>
<dbReference type="GO" id="GO:0046872">
    <property type="term" value="F:metal ion binding"/>
    <property type="evidence" value="ECO:0007669"/>
    <property type="project" value="UniProtKB-KW"/>
</dbReference>
<comment type="subcellular location">
    <subcellularLocation>
        <location evidence="3">Cytoplasm</location>
        <location evidence="3">Cytosol</location>
    </subcellularLocation>
</comment>
<evidence type="ECO:0000256" key="4">
    <source>
        <dbReference type="ARBA" id="ARBA00004952"/>
    </source>
</evidence>
<dbReference type="Gene3D" id="3.20.140.10">
    <property type="entry name" value="nicotinate phosphoribosyltransferase"/>
    <property type="match status" value="2"/>
</dbReference>
<dbReference type="InterPro" id="IPR006405">
    <property type="entry name" value="Nic_PRibTrfase_pncB"/>
</dbReference>
<evidence type="ECO:0000256" key="7">
    <source>
        <dbReference type="ARBA" id="ARBA00013236"/>
    </source>
</evidence>
<keyword evidence="11" id="KW-0436">Ligase</keyword>
<keyword evidence="25" id="KW-1185">Reference proteome</keyword>
<evidence type="ECO:0000259" key="23">
    <source>
        <dbReference type="Pfam" id="PF23227"/>
    </source>
</evidence>
<dbReference type="FunFam" id="3.20.140.10:FF:000005">
    <property type="entry name" value="Nicotinate phosphoribosyltransferase"/>
    <property type="match status" value="1"/>
</dbReference>
<dbReference type="InterPro" id="IPR013785">
    <property type="entry name" value="Aldolase_TIM"/>
</dbReference>
<keyword evidence="24" id="KW-0328">Glycosyltransferase</keyword>
<evidence type="ECO:0000256" key="12">
    <source>
        <dbReference type="ARBA" id="ARBA00022642"/>
    </source>
</evidence>
<feature type="domain" description="Nicotinate phosphoribosyltransferase N-terminal" evidence="20">
    <location>
        <begin position="16"/>
        <end position="143"/>
    </location>
</feature>
<comment type="subunit">
    <text evidence="6">Homodimer.</text>
</comment>
<keyword evidence="16" id="KW-0464">Manganese</keyword>
<dbReference type="InterPro" id="IPR016024">
    <property type="entry name" value="ARM-type_fold"/>
</dbReference>
<dbReference type="FunFam" id="3.20.140.10:FF:000007">
    <property type="entry name" value="Nicotinate phosphoribosyltransferase"/>
    <property type="match status" value="1"/>
</dbReference>
<evidence type="ECO:0000256" key="2">
    <source>
        <dbReference type="ARBA" id="ARBA00001946"/>
    </source>
</evidence>
<keyword evidence="10" id="KW-0597">Phosphoprotein</keyword>
<keyword evidence="13" id="KW-0808">Transferase</keyword>
<feature type="domain" description="Maestro/Maestro-like HEAT-repeats" evidence="23">
    <location>
        <begin position="819"/>
        <end position="1098"/>
    </location>
</feature>
<evidence type="ECO:0000256" key="9">
    <source>
        <dbReference type="ARBA" id="ARBA00022490"/>
    </source>
</evidence>
<evidence type="ECO:0000313" key="24">
    <source>
        <dbReference type="EMBL" id="MBZ3883869.1"/>
    </source>
</evidence>
<keyword evidence="14" id="KW-0479">Metal-binding</keyword>
<dbReference type="InterPro" id="IPR007229">
    <property type="entry name" value="Nic_PRibTrfase-Fam"/>
</dbReference>
<dbReference type="InterPro" id="IPR011989">
    <property type="entry name" value="ARM-like"/>
</dbReference>
<dbReference type="InterPro" id="IPR041619">
    <property type="entry name" value="NAPRTase_C"/>
</dbReference>
<comment type="cofactor">
    <cofactor evidence="1">
        <name>Mn(2+)</name>
        <dbReference type="ChEBI" id="CHEBI:29035"/>
    </cofactor>
</comment>
<accession>A0AA41N5P7</accession>
<keyword evidence="15" id="KW-0460">Magnesium</keyword>
<protein>
    <recommendedName>
        <fullName evidence="8">Nicotinate phosphoribosyltransferase</fullName>
        <ecNumber evidence="7">6.3.4.21</ecNumber>
    </recommendedName>
    <alternativeName>
        <fullName evidence="18">Nicotinate phosphoribosyltransferase domain-containing protein 1</fullName>
    </alternativeName>
</protein>
<dbReference type="GO" id="GO:0016757">
    <property type="term" value="F:glycosyltransferase activity"/>
    <property type="evidence" value="ECO:0007669"/>
    <property type="project" value="UniProtKB-KW"/>
</dbReference>
<keyword evidence="9" id="KW-0963">Cytoplasm</keyword>
<dbReference type="InterPro" id="IPR055406">
    <property type="entry name" value="HEAT_Maestro"/>
</dbReference>
<evidence type="ECO:0000259" key="20">
    <source>
        <dbReference type="Pfam" id="PF17767"/>
    </source>
</evidence>
<dbReference type="SUPFAM" id="SSF48371">
    <property type="entry name" value="ARM repeat"/>
    <property type="match status" value="1"/>
</dbReference>
<dbReference type="Pfam" id="PF17767">
    <property type="entry name" value="NAPRTase_N"/>
    <property type="match status" value="1"/>
</dbReference>
<dbReference type="SUPFAM" id="SSF54675">
    <property type="entry name" value="Nicotinate/Quinolinate PRTase N-terminal domain-like"/>
    <property type="match status" value="1"/>
</dbReference>
<dbReference type="PANTHER" id="PTHR11098">
    <property type="entry name" value="NICOTINATE PHOSPHORIBOSYLTRANSFERASE"/>
    <property type="match status" value="1"/>
</dbReference>
<evidence type="ECO:0000256" key="15">
    <source>
        <dbReference type="ARBA" id="ARBA00022842"/>
    </source>
</evidence>
<reference evidence="24" key="1">
    <citation type="submission" date="2020-03" db="EMBL/GenBank/DDBJ databases">
        <title>Studies in the Genomics of Life Span.</title>
        <authorList>
            <person name="Glass D."/>
        </authorList>
    </citation>
    <scope>NUCLEOTIDE SEQUENCE</scope>
    <source>
        <strain evidence="24">SUZIE</strain>
        <tissue evidence="24">Muscle</tissue>
    </source>
</reference>
<dbReference type="EC" id="6.3.4.21" evidence="7"/>
<comment type="caution">
    <text evidence="24">The sequence shown here is derived from an EMBL/GenBank/DDBJ whole genome shotgun (WGS) entry which is preliminary data.</text>
</comment>
<feature type="domain" description="Nicotinate phosphoribosyltransferase C-terminal" evidence="21">
    <location>
        <begin position="421"/>
        <end position="518"/>
    </location>
</feature>
<dbReference type="Gene3D" id="3.20.20.70">
    <property type="entry name" value="Aldolase class I"/>
    <property type="match status" value="1"/>
</dbReference>
<evidence type="ECO:0000256" key="14">
    <source>
        <dbReference type="ARBA" id="ARBA00022723"/>
    </source>
</evidence>
<comment type="catalytic activity">
    <reaction evidence="19">
        <text>5-phospho-alpha-D-ribose 1-diphosphate + nicotinate + ATP + H2O = nicotinate beta-D-ribonucleotide + ADP + phosphate + diphosphate</text>
        <dbReference type="Rhea" id="RHEA:36163"/>
        <dbReference type="ChEBI" id="CHEBI:15377"/>
        <dbReference type="ChEBI" id="CHEBI:30616"/>
        <dbReference type="ChEBI" id="CHEBI:32544"/>
        <dbReference type="ChEBI" id="CHEBI:33019"/>
        <dbReference type="ChEBI" id="CHEBI:43474"/>
        <dbReference type="ChEBI" id="CHEBI:57502"/>
        <dbReference type="ChEBI" id="CHEBI:58017"/>
        <dbReference type="ChEBI" id="CHEBI:456216"/>
        <dbReference type="EC" id="6.3.4.21"/>
    </reaction>
</comment>
<dbReference type="Pfam" id="PF21047">
    <property type="entry name" value="HEAT_Maestro"/>
    <property type="match status" value="1"/>
</dbReference>
<organism evidence="24 25">
    <name type="scientific">Sciurus carolinensis</name>
    <name type="common">Eastern gray squirrel</name>
    <dbReference type="NCBI Taxonomy" id="30640"/>
    <lineage>
        <taxon>Eukaryota</taxon>
        <taxon>Metazoa</taxon>
        <taxon>Chordata</taxon>
        <taxon>Craniata</taxon>
        <taxon>Vertebrata</taxon>
        <taxon>Euteleostomi</taxon>
        <taxon>Mammalia</taxon>
        <taxon>Eutheria</taxon>
        <taxon>Euarchontoglires</taxon>
        <taxon>Glires</taxon>
        <taxon>Rodentia</taxon>
        <taxon>Sciuromorpha</taxon>
        <taxon>Sciuridae</taxon>
        <taxon>Sciurinae</taxon>
        <taxon>Sciurini</taxon>
        <taxon>Sciurus</taxon>
    </lineage>
</organism>
<dbReference type="CDD" id="cd01570">
    <property type="entry name" value="NAPRTase_A"/>
    <property type="match status" value="1"/>
</dbReference>
<gene>
    <name evidence="24" type="ORF">SUZIE_175095</name>
</gene>
<evidence type="ECO:0000256" key="1">
    <source>
        <dbReference type="ARBA" id="ARBA00001936"/>
    </source>
</evidence>
<dbReference type="NCBIfam" id="TIGR01513">
    <property type="entry name" value="NAPRTase_put"/>
    <property type="match status" value="1"/>
</dbReference>
<dbReference type="PANTHER" id="PTHR11098:SF1">
    <property type="entry name" value="NICOTINATE PHOSPHORIBOSYLTRANSFERASE"/>
    <property type="match status" value="1"/>
</dbReference>
<proteinExistence type="inferred from homology"/>
<evidence type="ECO:0000256" key="3">
    <source>
        <dbReference type="ARBA" id="ARBA00004514"/>
    </source>
</evidence>
<dbReference type="InterPro" id="IPR036068">
    <property type="entry name" value="Nicotinate_pribotase-like_C"/>
</dbReference>
<dbReference type="Pfam" id="PF17956">
    <property type="entry name" value="NAPRTase_C"/>
    <property type="match status" value="1"/>
</dbReference>
<comment type="similarity">
    <text evidence="5">Belongs to the NAPRTase family.</text>
</comment>
<dbReference type="GO" id="GO:0004516">
    <property type="term" value="F:nicotinate phosphoribosyltransferase activity"/>
    <property type="evidence" value="ECO:0007669"/>
    <property type="project" value="UniProtKB-EC"/>
</dbReference>
<dbReference type="AlphaFoldDB" id="A0AA41N5P7"/>